<accession>A0ABS1HB70</accession>
<feature type="transmembrane region" description="Helical" evidence="1">
    <location>
        <begin position="167"/>
        <end position="187"/>
    </location>
</feature>
<keyword evidence="1" id="KW-0472">Membrane</keyword>
<dbReference type="Proteomes" id="UP000618943">
    <property type="component" value="Unassembled WGS sequence"/>
</dbReference>
<feature type="transmembrane region" description="Helical" evidence="1">
    <location>
        <begin position="229"/>
        <end position="252"/>
    </location>
</feature>
<keyword evidence="3" id="KW-1185">Reference proteome</keyword>
<dbReference type="EMBL" id="JAEOAH010000035">
    <property type="protein sequence ID" value="MBK3496635.1"/>
    <property type="molecule type" value="Genomic_DNA"/>
</dbReference>
<proteinExistence type="predicted"/>
<sequence length="259" mass="29587">MGKWKGLFRREWLLYHSWIWGFILAIVVTIFLVSAGIAKVFGLEENYLDIALILTAIWIFAQCFVVTTQFCMSLNQDAKRTDVWLHTPATTNQLLSAKIMFSSVFTIIVLLVTEIIGIILLVVNNDMELGAILQLGTVIFMLFALNSLFSFVVVLLFWIFYMKIKPFTGNFAGFITVIVGITVTALWSNMMGLTWVKKWTNIMEIPAATVQRILPKIKEVPGTMEIQPVYIGSFLFYAIVTILFYVIALKWFDRGVEQR</sequence>
<keyword evidence="1" id="KW-0812">Transmembrane</keyword>
<keyword evidence="1" id="KW-1133">Transmembrane helix</keyword>
<evidence type="ECO:0008006" key="4">
    <source>
        <dbReference type="Google" id="ProtNLM"/>
    </source>
</evidence>
<dbReference type="RefSeq" id="WP_200750033.1">
    <property type="nucleotide sequence ID" value="NZ_JAEOAH010000035.1"/>
</dbReference>
<name>A0ABS1HB70_9BACL</name>
<evidence type="ECO:0000313" key="2">
    <source>
        <dbReference type="EMBL" id="MBK3496635.1"/>
    </source>
</evidence>
<feature type="transmembrane region" description="Helical" evidence="1">
    <location>
        <begin position="135"/>
        <end position="160"/>
    </location>
</feature>
<feature type="transmembrane region" description="Helical" evidence="1">
    <location>
        <begin position="50"/>
        <end position="71"/>
    </location>
</feature>
<feature type="transmembrane region" description="Helical" evidence="1">
    <location>
        <begin position="99"/>
        <end position="123"/>
    </location>
</feature>
<evidence type="ECO:0000256" key="1">
    <source>
        <dbReference type="SAM" id="Phobius"/>
    </source>
</evidence>
<organism evidence="2 3">
    <name type="scientific">Viridibacillus soli</name>
    <dbReference type="NCBI Taxonomy" id="2798301"/>
    <lineage>
        <taxon>Bacteria</taxon>
        <taxon>Bacillati</taxon>
        <taxon>Bacillota</taxon>
        <taxon>Bacilli</taxon>
        <taxon>Bacillales</taxon>
        <taxon>Caryophanaceae</taxon>
        <taxon>Viridibacillus</taxon>
    </lineage>
</organism>
<evidence type="ECO:0000313" key="3">
    <source>
        <dbReference type="Proteomes" id="UP000618943"/>
    </source>
</evidence>
<gene>
    <name evidence="2" type="ORF">JFL43_17570</name>
</gene>
<reference evidence="2 3" key="1">
    <citation type="submission" date="2020-12" db="EMBL/GenBank/DDBJ databases">
        <title>YIM B01967 draft genome.</title>
        <authorList>
            <person name="Yan X."/>
        </authorList>
    </citation>
    <scope>NUCLEOTIDE SEQUENCE [LARGE SCALE GENOMIC DNA]</scope>
    <source>
        <strain evidence="2 3">YIM B01967</strain>
    </source>
</reference>
<feature type="transmembrane region" description="Helical" evidence="1">
    <location>
        <begin position="12"/>
        <end position="38"/>
    </location>
</feature>
<comment type="caution">
    <text evidence="2">The sequence shown here is derived from an EMBL/GenBank/DDBJ whole genome shotgun (WGS) entry which is preliminary data.</text>
</comment>
<protein>
    <recommendedName>
        <fullName evidence="4">ABC transporter permease</fullName>
    </recommendedName>
</protein>